<sequence length="178" mass="19888">MADTYTRYSDLYSKSTLFDIPELNMFYVNSSLGLLFTDDNAKAVVPSISTAKTIKLSNIGVMTDDRQYMALDPSDETHRSILLDALWVYAANQTKYARDIRVMYNSLVKEFKTRGYNLTDNNFTNLESTDFSEAPTRPGSTTASPSTTGVPTEDEAIPPDDQDEMDEAIVKETGKYAT</sequence>
<comment type="caution">
    <text evidence="2">The sequence shown here is derived from an EMBL/GenBank/DDBJ whole genome shotgun (WGS) entry which is preliminary data.</text>
</comment>
<feature type="compositionally biased region" description="Low complexity" evidence="1">
    <location>
        <begin position="134"/>
        <end position="151"/>
    </location>
</feature>
<feature type="compositionally biased region" description="Basic and acidic residues" evidence="1">
    <location>
        <begin position="168"/>
        <end position="178"/>
    </location>
</feature>
<evidence type="ECO:0000313" key="2">
    <source>
        <dbReference type="EMBL" id="OHT00509.1"/>
    </source>
</evidence>
<organism evidence="2 3">
    <name type="scientific">Tritrichomonas foetus</name>
    <dbReference type="NCBI Taxonomy" id="1144522"/>
    <lineage>
        <taxon>Eukaryota</taxon>
        <taxon>Metamonada</taxon>
        <taxon>Parabasalia</taxon>
        <taxon>Tritrichomonadida</taxon>
        <taxon>Tritrichomonadidae</taxon>
        <taxon>Tritrichomonas</taxon>
    </lineage>
</organism>
<gene>
    <name evidence="2" type="ORF">TRFO_32786</name>
</gene>
<dbReference type="VEuPathDB" id="TrichDB:TRFO_32786"/>
<feature type="region of interest" description="Disordered" evidence="1">
    <location>
        <begin position="124"/>
        <end position="178"/>
    </location>
</feature>
<dbReference type="AlphaFoldDB" id="A0A1J4JTB4"/>
<dbReference type="Proteomes" id="UP000179807">
    <property type="component" value="Unassembled WGS sequence"/>
</dbReference>
<accession>A0A1J4JTB4</accession>
<proteinExistence type="predicted"/>
<dbReference type="RefSeq" id="XP_068353645.1">
    <property type="nucleotide sequence ID" value="XM_068508691.1"/>
</dbReference>
<dbReference type="GeneID" id="94843395"/>
<evidence type="ECO:0000313" key="3">
    <source>
        <dbReference type="Proteomes" id="UP000179807"/>
    </source>
</evidence>
<protein>
    <submittedName>
        <fullName evidence="2">Uncharacterized protein</fullName>
    </submittedName>
</protein>
<dbReference type="EMBL" id="MLAK01000951">
    <property type="protein sequence ID" value="OHT00509.1"/>
    <property type="molecule type" value="Genomic_DNA"/>
</dbReference>
<reference evidence="2" key="1">
    <citation type="submission" date="2016-10" db="EMBL/GenBank/DDBJ databases">
        <authorList>
            <person name="Benchimol M."/>
            <person name="Almeida L.G."/>
            <person name="Vasconcelos A.T."/>
            <person name="Perreira-Neves A."/>
            <person name="Rosa I.A."/>
            <person name="Tasca T."/>
            <person name="Bogo M.R."/>
            <person name="de Souza W."/>
        </authorList>
    </citation>
    <scope>NUCLEOTIDE SEQUENCE [LARGE SCALE GENOMIC DNA]</scope>
    <source>
        <strain evidence="2">K</strain>
    </source>
</reference>
<name>A0A1J4JTB4_9EUKA</name>
<keyword evidence="3" id="KW-1185">Reference proteome</keyword>
<evidence type="ECO:0000256" key="1">
    <source>
        <dbReference type="SAM" id="MobiDB-lite"/>
    </source>
</evidence>
<feature type="compositionally biased region" description="Acidic residues" evidence="1">
    <location>
        <begin position="152"/>
        <end position="167"/>
    </location>
</feature>